<dbReference type="InterPro" id="IPR013325">
    <property type="entry name" value="RNA_pol_sigma_r2"/>
</dbReference>
<evidence type="ECO:0000313" key="8">
    <source>
        <dbReference type="EMBL" id="GAA0625174.1"/>
    </source>
</evidence>
<feature type="domain" description="RNA polymerase sigma-70 region 2" evidence="6">
    <location>
        <begin position="21"/>
        <end position="86"/>
    </location>
</feature>
<dbReference type="InterPro" id="IPR007627">
    <property type="entry name" value="RNA_pol_sigma70_r2"/>
</dbReference>
<keyword evidence="3" id="KW-0731">Sigma factor</keyword>
<evidence type="ECO:0000256" key="1">
    <source>
        <dbReference type="ARBA" id="ARBA00010641"/>
    </source>
</evidence>
<evidence type="ECO:0000259" key="6">
    <source>
        <dbReference type="Pfam" id="PF04542"/>
    </source>
</evidence>
<dbReference type="PANTHER" id="PTHR43133">
    <property type="entry name" value="RNA POLYMERASE ECF-TYPE SIGMA FACTO"/>
    <property type="match status" value="1"/>
</dbReference>
<keyword evidence="9" id="KW-1185">Reference proteome</keyword>
<dbReference type="InterPro" id="IPR039425">
    <property type="entry name" value="RNA_pol_sigma-70-like"/>
</dbReference>
<keyword evidence="2" id="KW-0805">Transcription regulation</keyword>
<dbReference type="InterPro" id="IPR014325">
    <property type="entry name" value="RNA_pol_sigma-E_actinobac"/>
</dbReference>
<evidence type="ECO:0000259" key="7">
    <source>
        <dbReference type="Pfam" id="PF08281"/>
    </source>
</evidence>
<dbReference type="InterPro" id="IPR013324">
    <property type="entry name" value="RNA_pol_sigma_r3/r4-like"/>
</dbReference>
<organism evidence="8 9">
    <name type="scientific">Sporichthya brevicatena</name>
    <dbReference type="NCBI Taxonomy" id="171442"/>
    <lineage>
        <taxon>Bacteria</taxon>
        <taxon>Bacillati</taxon>
        <taxon>Actinomycetota</taxon>
        <taxon>Actinomycetes</taxon>
        <taxon>Sporichthyales</taxon>
        <taxon>Sporichthyaceae</taxon>
        <taxon>Sporichthya</taxon>
    </lineage>
</organism>
<keyword evidence="4" id="KW-0238">DNA-binding</keyword>
<dbReference type="Pfam" id="PF08281">
    <property type="entry name" value="Sigma70_r4_2"/>
    <property type="match status" value="1"/>
</dbReference>
<evidence type="ECO:0000256" key="2">
    <source>
        <dbReference type="ARBA" id="ARBA00023015"/>
    </source>
</evidence>
<comment type="caution">
    <text evidence="8">The sequence shown here is derived from an EMBL/GenBank/DDBJ whole genome shotgun (WGS) entry which is preliminary data.</text>
</comment>
<dbReference type="Pfam" id="PF04542">
    <property type="entry name" value="Sigma70_r2"/>
    <property type="match status" value="1"/>
</dbReference>
<dbReference type="RefSeq" id="WP_425566162.1">
    <property type="nucleotide sequence ID" value="NZ_BAAAHE010000025.1"/>
</dbReference>
<dbReference type="NCBIfam" id="TIGR02937">
    <property type="entry name" value="sigma70-ECF"/>
    <property type="match status" value="1"/>
</dbReference>
<dbReference type="CDD" id="cd06171">
    <property type="entry name" value="Sigma70_r4"/>
    <property type="match status" value="1"/>
</dbReference>
<evidence type="ECO:0000256" key="3">
    <source>
        <dbReference type="ARBA" id="ARBA00023082"/>
    </source>
</evidence>
<feature type="domain" description="RNA polymerase sigma factor 70 region 4 type 2" evidence="7">
    <location>
        <begin position="114"/>
        <end position="166"/>
    </location>
</feature>
<dbReference type="InterPro" id="IPR013249">
    <property type="entry name" value="RNA_pol_sigma70_r4_t2"/>
</dbReference>
<reference evidence="8 9" key="1">
    <citation type="journal article" date="2019" name="Int. J. Syst. Evol. Microbiol.">
        <title>The Global Catalogue of Microorganisms (GCM) 10K type strain sequencing project: providing services to taxonomists for standard genome sequencing and annotation.</title>
        <authorList>
            <consortium name="The Broad Institute Genomics Platform"/>
            <consortium name="The Broad Institute Genome Sequencing Center for Infectious Disease"/>
            <person name="Wu L."/>
            <person name="Ma J."/>
        </authorList>
    </citation>
    <scope>NUCLEOTIDE SEQUENCE [LARGE SCALE GENOMIC DNA]</scope>
    <source>
        <strain evidence="8 9">JCM 10671</strain>
    </source>
</reference>
<evidence type="ECO:0000256" key="4">
    <source>
        <dbReference type="ARBA" id="ARBA00023125"/>
    </source>
</evidence>
<dbReference type="InterPro" id="IPR036388">
    <property type="entry name" value="WH-like_DNA-bd_sf"/>
</dbReference>
<gene>
    <name evidence="8" type="ORF">GCM10009547_30530</name>
</gene>
<sequence length="176" mass="19546">MVAELGAAGARWDADEAVTALYSEHYRSLVRLSALLLRDSMQAEEVVQDAFVAMHGAWRRIQDQDKALAYLRQTVVNRSRSVLRRRVVADKYAPTPGPDMPSAEHGALSRLESDRVMAALRKLPERQREALVLRYYGDLSEADIAAAMKVSKGAVKSHTHRGMAALRAMLEAEQTS</sequence>
<dbReference type="NCBIfam" id="TIGR02983">
    <property type="entry name" value="SigE-fam_strep"/>
    <property type="match status" value="1"/>
</dbReference>
<dbReference type="PANTHER" id="PTHR43133:SF50">
    <property type="entry name" value="ECF RNA POLYMERASE SIGMA FACTOR SIGM"/>
    <property type="match status" value="1"/>
</dbReference>
<comment type="similarity">
    <text evidence="1">Belongs to the sigma-70 factor family. ECF subfamily.</text>
</comment>
<dbReference type="Proteomes" id="UP001500957">
    <property type="component" value="Unassembled WGS sequence"/>
</dbReference>
<dbReference type="Gene3D" id="1.10.10.10">
    <property type="entry name" value="Winged helix-like DNA-binding domain superfamily/Winged helix DNA-binding domain"/>
    <property type="match status" value="1"/>
</dbReference>
<name>A0ABN1H085_9ACTN</name>
<protein>
    <submittedName>
        <fullName evidence="8">SigE family RNA polymerase sigma factor</fullName>
    </submittedName>
</protein>
<accession>A0ABN1H085</accession>
<dbReference type="SUPFAM" id="SSF88659">
    <property type="entry name" value="Sigma3 and sigma4 domains of RNA polymerase sigma factors"/>
    <property type="match status" value="1"/>
</dbReference>
<proteinExistence type="inferred from homology"/>
<dbReference type="EMBL" id="BAAAHE010000025">
    <property type="protein sequence ID" value="GAA0625174.1"/>
    <property type="molecule type" value="Genomic_DNA"/>
</dbReference>
<dbReference type="Gene3D" id="1.10.1740.10">
    <property type="match status" value="1"/>
</dbReference>
<dbReference type="SUPFAM" id="SSF88946">
    <property type="entry name" value="Sigma2 domain of RNA polymerase sigma factors"/>
    <property type="match status" value="1"/>
</dbReference>
<dbReference type="InterPro" id="IPR014284">
    <property type="entry name" value="RNA_pol_sigma-70_dom"/>
</dbReference>
<evidence type="ECO:0000256" key="5">
    <source>
        <dbReference type="ARBA" id="ARBA00023163"/>
    </source>
</evidence>
<keyword evidence="5" id="KW-0804">Transcription</keyword>
<evidence type="ECO:0000313" key="9">
    <source>
        <dbReference type="Proteomes" id="UP001500957"/>
    </source>
</evidence>